<evidence type="ECO:0000256" key="8">
    <source>
        <dbReference type="ARBA" id="ARBA00022989"/>
    </source>
</evidence>
<dbReference type="GO" id="GO:0005243">
    <property type="term" value="F:gap junction channel activity"/>
    <property type="evidence" value="ECO:0007669"/>
    <property type="project" value="TreeGrafter"/>
</dbReference>
<dbReference type="WBParaSite" id="Hba_15370">
    <property type="protein sequence ID" value="Hba_15370"/>
    <property type="gene ID" value="Hba_15370"/>
</dbReference>
<evidence type="ECO:0000256" key="7">
    <source>
        <dbReference type="ARBA" id="ARBA00022949"/>
    </source>
</evidence>
<evidence type="ECO:0000256" key="12">
    <source>
        <dbReference type="RuleBase" id="RU010713"/>
    </source>
</evidence>
<dbReference type="Proteomes" id="UP000095283">
    <property type="component" value="Unplaced"/>
</dbReference>
<dbReference type="GO" id="GO:0005921">
    <property type="term" value="C:gap junction"/>
    <property type="evidence" value="ECO:0007669"/>
    <property type="project" value="UniProtKB-SubCell"/>
</dbReference>
<comment type="function">
    <text evidence="12">Structural component of the gap junctions.</text>
</comment>
<keyword evidence="7" id="KW-0965">Cell junction</keyword>
<name>A0A1I7XCW6_HETBA</name>
<keyword evidence="11 12" id="KW-0407">Ion channel</keyword>
<dbReference type="Pfam" id="PF00876">
    <property type="entry name" value="Innexin"/>
    <property type="match status" value="1"/>
</dbReference>
<dbReference type="GO" id="GO:0005886">
    <property type="term" value="C:plasma membrane"/>
    <property type="evidence" value="ECO:0007669"/>
    <property type="project" value="UniProtKB-SubCell"/>
</dbReference>
<keyword evidence="10 12" id="KW-0472">Membrane</keyword>
<protein>
    <recommendedName>
        <fullName evidence="12">Innexin</fullName>
    </recommendedName>
</protein>
<evidence type="ECO:0000256" key="10">
    <source>
        <dbReference type="ARBA" id="ARBA00023136"/>
    </source>
</evidence>
<evidence type="ECO:0000313" key="13">
    <source>
        <dbReference type="Proteomes" id="UP000095283"/>
    </source>
</evidence>
<keyword evidence="9 12" id="KW-0406">Ion transport</keyword>
<proteinExistence type="inferred from homology"/>
<feature type="transmembrane region" description="Helical" evidence="12">
    <location>
        <begin position="30"/>
        <end position="53"/>
    </location>
</feature>
<comment type="subcellular location">
    <subcellularLocation>
        <location evidence="1">Cell junction</location>
        <location evidence="1">Gap junction</location>
    </subcellularLocation>
    <subcellularLocation>
        <location evidence="2 12">Cell membrane</location>
        <topology evidence="2 12">Multi-pass membrane protein</topology>
    </subcellularLocation>
</comment>
<accession>A0A1I7XCW6</accession>
<dbReference type="AlphaFoldDB" id="A0A1I7XCW6"/>
<comment type="similarity">
    <text evidence="12">Belongs to the pannexin family.</text>
</comment>
<dbReference type="PROSITE" id="PS51013">
    <property type="entry name" value="PANNEXIN"/>
    <property type="match status" value="1"/>
</dbReference>
<keyword evidence="13" id="KW-1185">Reference proteome</keyword>
<evidence type="ECO:0000256" key="5">
    <source>
        <dbReference type="ARBA" id="ARBA00022692"/>
    </source>
</evidence>
<evidence type="ECO:0000256" key="2">
    <source>
        <dbReference type="ARBA" id="ARBA00004651"/>
    </source>
</evidence>
<organism evidence="13 14">
    <name type="scientific">Heterorhabditis bacteriophora</name>
    <name type="common">Entomopathogenic nematode worm</name>
    <dbReference type="NCBI Taxonomy" id="37862"/>
    <lineage>
        <taxon>Eukaryota</taxon>
        <taxon>Metazoa</taxon>
        <taxon>Ecdysozoa</taxon>
        <taxon>Nematoda</taxon>
        <taxon>Chromadorea</taxon>
        <taxon>Rhabditida</taxon>
        <taxon>Rhabditina</taxon>
        <taxon>Rhabditomorpha</taxon>
        <taxon>Strongyloidea</taxon>
        <taxon>Heterorhabditidae</taxon>
        <taxon>Heterorhabditis</taxon>
    </lineage>
</organism>
<evidence type="ECO:0000256" key="11">
    <source>
        <dbReference type="ARBA" id="ARBA00023303"/>
    </source>
</evidence>
<reference evidence="14" key="1">
    <citation type="submission" date="2016-11" db="UniProtKB">
        <authorList>
            <consortium name="WormBaseParasite"/>
        </authorList>
    </citation>
    <scope>IDENTIFICATION</scope>
</reference>
<evidence type="ECO:0000256" key="4">
    <source>
        <dbReference type="ARBA" id="ARBA00022475"/>
    </source>
</evidence>
<comment type="caution">
    <text evidence="12">Lacks conserved residue(s) required for the propagation of feature annotation.</text>
</comment>
<keyword evidence="4" id="KW-1003">Cell membrane</keyword>
<evidence type="ECO:0000256" key="6">
    <source>
        <dbReference type="ARBA" id="ARBA00022868"/>
    </source>
</evidence>
<dbReference type="GO" id="GO:0034220">
    <property type="term" value="P:monoatomic ion transmembrane transport"/>
    <property type="evidence" value="ECO:0007669"/>
    <property type="project" value="UniProtKB-KW"/>
</dbReference>
<keyword evidence="8 12" id="KW-1133">Transmembrane helix</keyword>
<dbReference type="PRINTS" id="PR01262">
    <property type="entry name" value="INNEXIN"/>
</dbReference>
<sequence>MYCWARNTYFAAFDRDLPEVQDRSKTMVSYYQWVPFFLVIVAFMFYSPCLLWSNVQPGEKRNMFLLSRFLQTNSQGFYGYGIIWDLITGHADVSFKKGNYTLELEEFVRDFMKMDGIFVLRMITIHSGVLICTEVVDTMWDQFLAEQGHRVIVSLLDENGKDEIKEERSPSAGAMSLDIPVRRKTSVLVPLVSREDLTQIQEQNYLRPPSRLIP</sequence>
<dbReference type="InterPro" id="IPR000990">
    <property type="entry name" value="Innexin"/>
</dbReference>
<evidence type="ECO:0000313" key="14">
    <source>
        <dbReference type="WBParaSite" id="Hba_15370"/>
    </source>
</evidence>
<keyword evidence="6" id="KW-0303">Gap junction</keyword>
<dbReference type="PANTHER" id="PTHR11893:SF44">
    <property type="entry name" value="INNEXIN"/>
    <property type="match status" value="1"/>
</dbReference>
<evidence type="ECO:0000256" key="3">
    <source>
        <dbReference type="ARBA" id="ARBA00022448"/>
    </source>
</evidence>
<gene>
    <name evidence="12" type="primary">inx</name>
</gene>
<keyword evidence="3 12" id="KW-0813">Transport</keyword>
<evidence type="ECO:0000256" key="1">
    <source>
        <dbReference type="ARBA" id="ARBA00004610"/>
    </source>
</evidence>
<keyword evidence="5 12" id="KW-0812">Transmembrane</keyword>
<dbReference type="PANTHER" id="PTHR11893">
    <property type="entry name" value="INNEXIN"/>
    <property type="match status" value="1"/>
</dbReference>
<evidence type="ECO:0000256" key="9">
    <source>
        <dbReference type="ARBA" id="ARBA00023065"/>
    </source>
</evidence>